<accession>A0A5C5WHF5</accession>
<proteinExistence type="predicted"/>
<gene>
    <name evidence="1" type="ORF">KOR42_36360</name>
</gene>
<evidence type="ECO:0000313" key="2">
    <source>
        <dbReference type="Proteomes" id="UP000317243"/>
    </source>
</evidence>
<dbReference type="EMBL" id="SIHI01000014">
    <property type="protein sequence ID" value="TWT50090.1"/>
    <property type="molecule type" value="Genomic_DNA"/>
</dbReference>
<dbReference type="Proteomes" id="UP000317243">
    <property type="component" value="Unassembled WGS sequence"/>
</dbReference>
<name>A0A5C5WHF5_9PLAN</name>
<evidence type="ECO:0000313" key="1">
    <source>
        <dbReference type="EMBL" id="TWT50090.1"/>
    </source>
</evidence>
<protein>
    <submittedName>
        <fullName evidence="1">Uncharacterized protein</fullName>
    </submittedName>
</protein>
<reference evidence="1 2" key="1">
    <citation type="submission" date="2019-02" db="EMBL/GenBank/DDBJ databases">
        <title>Deep-cultivation of Planctomycetes and their phenomic and genomic characterization uncovers novel biology.</title>
        <authorList>
            <person name="Wiegand S."/>
            <person name="Jogler M."/>
            <person name="Boedeker C."/>
            <person name="Pinto D."/>
            <person name="Vollmers J."/>
            <person name="Rivas-Marin E."/>
            <person name="Kohn T."/>
            <person name="Peeters S.H."/>
            <person name="Heuer A."/>
            <person name="Rast P."/>
            <person name="Oberbeckmann S."/>
            <person name="Bunk B."/>
            <person name="Jeske O."/>
            <person name="Meyerdierks A."/>
            <person name="Storesund J.E."/>
            <person name="Kallscheuer N."/>
            <person name="Luecker S."/>
            <person name="Lage O.M."/>
            <person name="Pohl T."/>
            <person name="Merkel B.J."/>
            <person name="Hornburger P."/>
            <person name="Mueller R.-W."/>
            <person name="Bruemmer F."/>
            <person name="Labrenz M."/>
            <person name="Spormann A.M."/>
            <person name="Op Den Camp H."/>
            <person name="Overmann J."/>
            <person name="Amann R."/>
            <person name="Jetten M.S.M."/>
            <person name="Mascher T."/>
            <person name="Medema M.H."/>
            <person name="Devos D.P."/>
            <person name="Kaster A.-K."/>
            <person name="Ovreas L."/>
            <person name="Rohde M."/>
            <person name="Galperin M.Y."/>
            <person name="Jogler C."/>
        </authorList>
    </citation>
    <scope>NUCLEOTIDE SEQUENCE [LARGE SCALE GENOMIC DNA]</scope>
    <source>
        <strain evidence="1 2">KOR42</strain>
    </source>
</reference>
<sequence>MVGWYASRLVGFAARQCGASTETADAVRMMAAVGLTLVDPIGGAIGVAHSIAATEAHEGNQTAASLNQLGNVAAFGTCFLGGVSASGDSITTDG</sequence>
<organism evidence="1 2">
    <name type="scientific">Thalassoglobus neptunius</name>
    <dbReference type="NCBI Taxonomy" id="1938619"/>
    <lineage>
        <taxon>Bacteria</taxon>
        <taxon>Pseudomonadati</taxon>
        <taxon>Planctomycetota</taxon>
        <taxon>Planctomycetia</taxon>
        <taxon>Planctomycetales</taxon>
        <taxon>Planctomycetaceae</taxon>
        <taxon>Thalassoglobus</taxon>
    </lineage>
</organism>
<dbReference type="AlphaFoldDB" id="A0A5C5WHF5"/>
<dbReference type="RefSeq" id="WP_146511076.1">
    <property type="nucleotide sequence ID" value="NZ_SIHI01000014.1"/>
</dbReference>
<keyword evidence="2" id="KW-1185">Reference proteome</keyword>
<comment type="caution">
    <text evidence="1">The sequence shown here is derived from an EMBL/GenBank/DDBJ whole genome shotgun (WGS) entry which is preliminary data.</text>
</comment>